<dbReference type="InterPro" id="IPR004232">
    <property type="entry name" value="CN_Hdrtase_a/SCN_Hdrlase_g"/>
</dbReference>
<organism evidence="9 10">
    <name type="scientific">Nisaea acidiphila</name>
    <dbReference type="NCBI Taxonomy" id="1862145"/>
    <lineage>
        <taxon>Bacteria</taxon>
        <taxon>Pseudomonadati</taxon>
        <taxon>Pseudomonadota</taxon>
        <taxon>Alphaproteobacteria</taxon>
        <taxon>Rhodospirillales</taxon>
        <taxon>Thalassobaculaceae</taxon>
        <taxon>Nisaea</taxon>
    </lineage>
</organism>
<evidence type="ECO:0000256" key="4">
    <source>
        <dbReference type="ARBA" id="ARBA00023239"/>
    </source>
</evidence>
<feature type="binding site" evidence="6">
    <location>
        <position position="134"/>
    </location>
    <ligand>
        <name>Fe(3+)</name>
        <dbReference type="ChEBI" id="CHEBI:29034"/>
    </ligand>
</feature>
<feature type="compositionally biased region" description="Basic residues" evidence="7">
    <location>
        <begin position="1"/>
        <end position="12"/>
    </location>
</feature>
<reference evidence="9" key="1">
    <citation type="submission" date="2022-08" db="EMBL/GenBank/DDBJ databases">
        <title>Nisaea acidiphila sp. nov., isolated from a marine algal debris and emended description of the genus Nisaea Urios et al. 2008.</title>
        <authorList>
            <person name="Kwon K."/>
        </authorList>
    </citation>
    <scope>NUCLEOTIDE SEQUENCE</scope>
    <source>
        <strain evidence="9">MEBiC11861</strain>
    </source>
</reference>
<dbReference type="Proteomes" id="UP001060336">
    <property type="component" value="Chromosome"/>
</dbReference>
<keyword evidence="4 9" id="KW-0456">Lyase</keyword>
<feature type="region of interest" description="Disordered" evidence="7">
    <location>
        <begin position="1"/>
        <end position="34"/>
    </location>
</feature>
<evidence type="ECO:0000313" key="9">
    <source>
        <dbReference type="EMBL" id="UUX50378.1"/>
    </source>
</evidence>
<feature type="binding site" evidence="6">
    <location>
        <position position="129"/>
    </location>
    <ligand>
        <name>Fe(3+)</name>
        <dbReference type="ChEBI" id="CHEBI:29034"/>
    </ligand>
</feature>
<comment type="similarity">
    <text evidence="1">Belongs to the nitrile hydratase subunit alpha family.</text>
</comment>
<dbReference type="GO" id="GO:0046914">
    <property type="term" value="F:transition metal ion binding"/>
    <property type="evidence" value="ECO:0007669"/>
    <property type="project" value="InterPro"/>
</dbReference>
<sequence length="225" mass="25628">MSGNHHDRHHHGHDHDHLHPYDPEHHHPHRPDQDDTMTYYRLMEEAVRELMIEKGLVTPDDIRAEVEAMDARVPANGAKVVARAWTDPDFKKRLIETPKEAIAEAGHDIGPMKLVVLENTPEVHNVVVCTLCSCYPRWILGIPPDWYKSRSYRSRVVREPRAVLKEFGTEIAGDREVRVHDSTADMRYFVLPMRPAGTDGMSEEDLAALVHRDAMIGVTEVSGAR</sequence>
<dbReference type="Pfam" id="PF02979">
    <property type="entry name" value="NHase_alpha"/>
    <property type="match status" value="1"/>
</dbReference>
<dbReference type="InterPro" id="IPR023900">
    <property type="entry name" value="CN_Hdrtase_asu/SCN_Hdrlase_gsu"/>
</dbReference>
<dbReference type="RefSeq" id="WP_257769538.1">
    <property type="nucleotide sequence ID" value="NZ_CP102480.1"/>
</dbReference>
<name>A0A9J7AU75_9PROT</name>
<protein>
    <recommendedName>
        <fullName evidence="2">nitrile hydratase</fullName>
        <ecNumber evidence="2">4.2.1.84</ecNumber>
    </recommendedName>
</protein>
<accession>A0A9J7AU75</accession>
<feature type="binding site" evidence="6">
    <location>
        <position position="132"/>
    </location>
    <ligand>
        <name>Fe(3+)</name>
        <dbReference type="ChEBI" id="CHEBI:29034"/>
    </ligand>
</feature>
<dbReference type="KEGG" id="naci:NUH88_01510"/>
<feature type="compositionally biased region" description="Basic and acidic residues" evidence="7">
    <location>
        <begin position="13"/>
        <end position="33"/>
    </location>
</feature>
<dbReference type="GO" id="GO:0018822">
    <property type="term" value="F:nitrile hydratase activity"/>
    <property type="evidence" value="ECO:0007669"/>
    <property type="project" value="UniProtKB-EC"/>
</dbReference>
<dbReference type="InterPro" id="IPR018141">
    <property type="entry name" value="Nitrile_hydratase_asu"/>
</dbReference>
<keyword evidence="10" id="KW-1185">Reference proteome</keyword>
<dbReference type="SUPFAM" id="SSF56209">
    <property type="entry name" value="Nitrile hydratase alpha chain"/>
    <property type="match status" value="1"/>
</dbReference>
<dbReference type="PIRSF" id="PIRSF001426">
    <property type="entry name" value="NHase_alpha"/>
    <property type="match status" value="1"/>
</dbReference>
<evidence type="ECO:0000256" key="3">
    <source>
        <dbReference type="ARBA" id="ARBA00022723"/>
    </source>
</evidence>
<feature type="domain" description="Nitrile hydratase alpha/Thiocyanate hydrolase gamma" evidence="8">
    <location>
        <begin position="41"/>
        <end position="219"/>
    </location>
</feature>
<evidence type="ECO:0000256" key="5">
    <source>
        <dbReference type="ARBA" id="ARBA00044877"/>
    </source>
</evidence>
<dbReference type="Gene3D" id="3.90.330.10">
    <property type="entry name" value="Nitrile hydratase alpha /Thiocyanate hydrolase gamma"/>
    <property type="match status" value="1"/>
</dbReference>
<evidence type="ECO:0000256" key="2">
    <source>
        <dbReference type="ARBA" id="ARBA00013079"/>
    </source>
</evidence>
<feature type="binding site" evidence="6">
    <location>
        <position position="133"/>
    </location>
    <ligand>
        <name>Fe(3+)</name>
        <dbReference type="ChEBI" id="CHEBI:29034"/>
    </ligand>
</feature>
<dbReference type="NCBIfam" id="TIGR01323">
    <property type="entry name" value="nitrile_alph"/>
    <property type="match status" value="1"/>
</dbReference>
<evidence type="ECO:0000313" key="10">
    <source>
        <dbReference type="Proteomes" id="UP001060336"/>
    </source>
</evidence>
<evidence type="ECO:0000259" key="8">
    <source>
        <dbReference type="Pfam" id="PF02979"/>
    </source>
</evidence>
<gene>
    <name evidence="9" type="primary">nthA</name>
    <name evidence="9" type="ORF">NUH88_01510</name>
</gene>
<dbReference type="EC" id="4.2.1.84" evidence="2"/>
<proteinExistence type="inferred from homology"/>
<evidence type="ECO:0000256" key="1">
    <source>
        <dbReference type="ARBA" id="ARBA00009363"/>
    </source>
</evidence>
<evidence type="ECO:0000256" key="6">
    <source>
        <dbReference type="PIRSR" id="PIRSR001426-1"/>
    </source>
</evidence>
<keyword evidence="6" id="KW-0408">Iron</keyword>
<comment type="catalytic activity">
    <reaction evidence="5">
        <text>an aliphatic primary amide = an aliphatic nitrile + H2O</text>
        <dbReference type="Rhea" id="RHEA:12673"/>
        <dbReference type="ChEBI" id="CHEBI:15377"/>
        <dbReference type="ChEBI" id="CHEBI:65285"/>
        <dbReference type="ChEBI" id="CHEBI:80291"/>
        <dbReference type="EC" id="4.2.1.84"/>
    </reaction>
</comment>
<evidence type="ECO:0000256" key="7">
    <source>
        <dbReference type="SAM" id="MobiDB-lite"/>
    </source>
</evidence>
<dbReference type="EMBL" id="CP102480">
    <property type="protein sequence ID" value="UUX50378.1"/>
    <property type="molecule type" value="Genomic_DNA"/>
</dbReference>
<dbReference type="InterPro" id="IPR036648">
    <property type="entry name" value="CN_Hdrase_a/SCN_Hdrase_g_sf"/>
</dbReference>
<dbReference type="AlphaFoldDB" id="A0A9J7AU75"/>
<keyword evidence="3 6" id="KW-0479">Metal-binding</keyword>